<dbReference type="GO" id="GO:0032436">
    <property type="term" value="P:positive regulation of proteasomal ubiquitin-dependent protein catabolic process"/>
    <property type="evidence" value="ECO:0007669"/>
    <property type="project" value="TreeGrafter"/>
</dbReference>
<evidence type="ECO:0000313" key="3">
    <source>
        <dbReference type="EMBL" id="PON77262.1"/>
    </source>
</evidence>
<reference evidence="4" key="1">
    <citation type="submission" date="2016-06" db="EMBL/GenBank/DDBJ databases">
        <title>Parallel loss of symbiosis genes in relatives of nitrogen-fixing non-legume Parasponia.</title>
        <authorList>
            <person name="Van Velzen R."/>
            <person name="Holmer R."/>
            <person name="Bu F."/>
            <person name="Rutten L."/>
            <person name="Van Zeijl A."/>
            <person name="Liu W."/>
            <person name="Santuari L."/>
            <person name="Cao Q."/>
            <person name="Sharma T."/>
            <person name="Shen D."/>
            <person name="Roswanjaya Y."/>
            <person name="Wardhani T."/>
            <person name="Kalhor M.S."/>
            <person name="Jansen J."/>
            <person name="Van den Hoogen J."/>
            <person name="Gungor B."/>
            <person name="Hartog M."/>
            <person name="Hontelez J."/>
            <person name="Verver J."/>
            <person name="Yang W.-C."/>
            <person name="Schijlen E."/>
            <person name="Repin R."/>
            <person name="Schilthuizen M."/>
            <person name="Schranz E."/>
            <person name="Heidstra R."/>
            <person name="Miyata K."/>
            <person name="Fedorova E."/>
            <person name="Kohlen W."/>
            <person name="Bisseling T."/>
            <person name="Smit S."/>
            <person name="Geurts R."/>
        </authorList>
    </citation>
    <scope>NUCLEOTIDE SEQUENCE [LARGE SCALE GENOMIC DNA]</scope>
    <source>
        <strain evidence="4">cv. WU1-14</strain>
    </source>
</reference>
<dbReference type="Pfam" id="PF00646">
    <property type="entry name" value="F-box"/>
    <property type="match status" value="1"/>
</dbReference>
<feature type="domain" description="F-box" evidence="2">
    <location>
        <begin position="30"/>
        <end position="70"/>
    </location>
</feature>
<proteinExistence type="predicted"/>
<keyword evidence="1" id="KW-1133">Transmembrane helix</keyword>
<dbReference type="OrthoDB" id="509497at2759"/>
<keyword evidence="1" id="KW-0812">Transmembrane</keyword>
<dbReference type="PANTHER" id="PTHR14939:SF5">
    <property type="entry name" value="F-BOX ONLY PROTEIN 22"/>
    <property type="match status" value="1"/>
</dbReference>
<organism evidence="3 4">
    <name type="scientific">Parasponia andersonii</name>
    <name type="common">Sponia andersonii</name>
    <dbReference type="NCBI Taxonomy" id="3476"/>
    <lineage>
        <taxon>Eukaryota</taxon>
        <taxon>Viridiplantae</taxon>
        <taxon>Streptophyta</taxon>
        <taxon>Embryophyta</taxon>
        <taxon>Tracheophyta</taxon>
        <taxon>Spermatophyta</taxon>
        <taxon>Magnoliopsida</taxon>
        <taxon>eudicotyledons</taxon>
        <taxon>Gunneridae</taxon>
        <taxon>Pentapetalae</taxon>
        <taxon>rosids</taxon>
        <taxon>fabids</taxon>
        <taxon>Rosales</taxon>
        <taxon>Cannabaceae</taxon>
        <taxon>Parasponia</taxon>
    </lineage>
</organism>
<gene>
    <name evidence="3" type="ORF">PanWU01x14_028810</name>
</gene>
<dbReference type="PANTHER" id="PTHR14939">
    <property type="entry name" value="F-BOX ONLY PROTEIN 22"/>
    <property type="match status" value="1"/>
</dbReference>
<dbReference type="InterPro" id="IPR036047">
    <property type="entry name" value="F-box-like_dom_sf"/>
</dbReference>
<keyword evidence="4" id="KW-1185">Reference proteome</keyword>
<feature type="transmembrane region" description="Helical" evidence="1">
    <location>
        <begin position="241"/>
        <end position="260"/>
    </location>
</feature>
<protein>
    <submittedName>
        <fullName evidence="3">F-box domain containing protein</fullName>
    </submittedName>
</protein>
<comment type="caution">
    <text evidence="3">The sequence shown here is derived from an EMBL/GenBank/DDBJ whole genome shotgun (WGS) entry which is preliminary data.</text>
</comment>
<evidence type="ECO:0000256" key="1">
    <source>
        <dbReference type="SAM" id="Phobius"/>
    </source>
</evidence>
<keyword evidence="1" id="KW-0472">Membrane</keyword>
<dbReference type="AlphaFoldDB" id="A0A2P5DVE6"/>
<accession>A0A2P5DVE6</accession>
<dbReference type="CDD" id="cd09917">
    <property type="entry name" value="F-box_SF"/>
    <property type="match status" value="1"/>
</dbReference>
<dbReference type="EMBL" id="JXTB01000014">
    <property type="protein sequence ID" value="PON77262.1"/>
    <property type="molecule type" value="Genomic_DNA"/>
</dbReference>
<name>A0A2P5DVE6_PARAD</name>
<dbReference type="SMART" id="SM00256">
    <property type="entry name" value="FBOX"/>
    <property type="match status" value="1"/>
</dbReference>
<dbReference type="GO" id="GO:0000209">
    <property type="term" value="P:protein polyubiquitination"/>
    <property type="evidence" value="ECO:0007669"/>
    <property type="project" value="TreeGrafter"/>
</dbReference>
<dbReference type="SUPFAM" id="SSF81383">
    <property type="entry name" value="F-box domain"/>
    <property type="match status" value="1"/>
</dbReference>
<dbReference type="InterPro" id="IPR001810">
    <property type="entry name" value="F-box_dom"/>
</dbReference>
<dbReference type="Gene3D" id="1.20.1280.50">
    <property type="match status" value="1"/>
</dbReference>
<dbReference type="Proteomes" id="UP000237105">
    <property type="component" value="Unassembled WGS sequence"/>
</dbReference>
<evidence type="ECO:0000259" key="2">
    <source>
        <dbReference type="SMART" id="SM00256"/>
    </source>
</evidence>
<evidence type="ECO:0000313" key="4">
    <source>
        <dbReference type="Proteomes" id="UP000237105"/>
    </source>
</evidence>
<sequence length="270" mass="29270">MAEPSPPSSSSCSSSKNDTKLRKTTDFFPITDDLLQNILSRLPAVSFASAARVSKSWNLLCNQVLSRPKLASALSLDPSPGIAVREVVDKVLAEPIRPHFVIASVGSGFRLYEVFRLISSKLGSKTPVIISTANGIIGKDAFTDEVKEVKWVNFGGDLSDDDGSVTAEDDNHGIVLTVGFVPGLSVDVVPLLRPTKLQLENNTDIDENFDWHQEPRRALLDNFVTDIREYTASVSGCKSPVGIVLFGVSFLVALSFVLAMRSSIDYVAKL</sequence>